<dbReference type="PANTHER" id="PTHR34584:SF1">
    <property type="entry name" value="NA(+)_H(+) ANTIPORTER SUBUNIT E1"/>
    <property type="match status" value="1"/>
</dbReference>
<dbReference type="NCBIfam" id="NF009297">
    <property type="entry name" value="PRK12654.1"/>
    <property type="match status" value="1"/>
</dbReference>
<proteinExistence type="inferred from homology"/>
<evidence type="ECO:0000256" key="7">
    <source>
        <dbReference type="SAM" id="MobiDB-lite"/>
    </source>
</evidence>
<feature type="compositionally biased region" description="Basic and acidic residues" evidence="7">
    <location>
        <begin position="132"/>
        <end position="141"/>
    </location>
</feature>
<name>A0ABM5QL40_9CORY</name>
<dbReference type="PANTHER" id="PTHR34584">
    <property type="entry name" value="NA(+)/H(+) ANTIPORTER SUBUNIT E1"/>
    <property type="match status" value="1"/>
</dbReference>
<evidence type="ECO:0000256" key="2">
    <source>
        <dbReference type="ARBA" id="ARBA00006228"/>
    </source>
</evidence>
<protein>
    <submittedName>
        <fullName evidence="8">Cation:proton antiporter</fullName>
    </submittedName>
</protein>
<keyword evidence="5" id="KW-1133">Transmembrane helix</keyword>
<evidence type="ECO:0000256" key="3">
    <source>
        <dbReference type="ARBA" id="ARBA00022475"/>
    </source>
</evidence>
<gene>
    <name evidence="8" type="ORF">CATYP_00945</name>
</gene>
<sequence>MHVLVYIPWLIKEIFVSGFQLAWHAIKPQSGFDPVVVYYPLRVESQWELFWFSTSITVTPGTLSFGFREPKEPGAPRILLVQAVLGSDPADVVAGLADMEARLAPRVREIDHGVPGQGSAEELSEEFYSYPDSRRKGGEAK</sequence>
<keyword evidence="9" id="KW-1185">Reference proteome</keyword>
<comment type="similarity">
    <text evidence="2">Belongs to the CPA3 antiporters (TC 2.A.63) subunit E family.</text>
</comment>
<keyword evidence="4" id="KW-0812">Transmembrane</keyword>
<evidence type="ECO:0000256" key="4">
    <source>
        <dbReference type="ARBA" id="ARBA00022692"/>
    </source>
</evidence>
<keyword evidence="3" id="KW-1003">Cell membrane</keyword>
<evidence type="ECO:0000313" key="8">
    <source>
        <dbReference type="EMBL" id="AIG63481.1"/>
    </source>
</evidence>
<dbReference type="RefSeq" id="WP_038604117.1">
    <property type="nucleotide sequence ID" value="NZ_CP008944.1"/>
</dbReference>
<evidence type="ECO:0000256" key="6">
    <source>
        <dbReference type="ARBA" id="ARBA00023136"/>
    </source>
</evidence>
<dbReference type="Pfam" id="PF01899">
    <property type="entry name" value="MNHE"/>
    <property type="match status" value="1"/>
</dbReference>
<feature type="region of interest" description="Disordered" evidence="7">
    <location>
        <begin position="111"/>
        <end position="141"/>
    </location>
</feature>
<keyword evidence="6" id="KW-0472">Membrane</keyword>
<comment type="subcellular location">
    <subcellularLocation>
        <location evidence="1">Cell membrane</location>
        <topology evidence="1">Multi-pass membrane protein</topology>
    </subcellularLocation>
</comment>
<evidence type="ECO:0000313" key="9">
    <source>
        <dbReference type="Proteomes" id="UP000028504"/>
    </source>
</evidence>
<dbReference type="InterPro" id="IPR002758">
    <property type="entry name" value="Cation_antiport_E"/>
</dbReference>
<accession>A0ABM5QL40</accession>
<organism evidence="8 9">
    <name type="scientific">Corynebacterium atypicum</name>
    <dbReference type="NCBI Taxonomy" id="191610"/>
    <lineage>
        <taxon>Bacteria</taxon>
        <taxon>Bacillati</taxon>
        <taxon>Actinomycetota</taxon>
        <taxon>Actinomycetes</taxon>
        <taxon>Mycobacteriales</taxon>
        <taxon>Corynebacteriaceae</taxon>
        <taxon>Corynebacterium</taxon>
    </lineage>
</organism>
<evidence type="ECO:0000256" key="1">
    <source>
        <dbReference type="ARBA" id="ARBA00004651"/>
    </source>
</evidence>
<reference evidence="8 9" key="1">
    <citation type="submission" date="2014-07" db="EMBL/GenBank/DDBJ databases">
        <title>Complete genome sequence of Corynebacterium atypicum DSM 44849: identifiction of the mycolic acid biosynthesis genes.</title>
        <authorList>
            <person name="Tippelt A."/>
            <person name="Mollmann S."/>
            <person name="Albersmeier A."/>
            <person name="Jaenicke S."/>
            <person name="Ruckert C."/>
            <person name="Tauch A."/>
        </authorList>
    </citation>
    <scope>NUCLEOTIDE SEQUENCE [LARGE SCALE GENOMIC DNA]</scope>
    <source>
        <strain evidence="8 9">R2070</strain>
    </source>
</reference>
<dbReference type="EMBL" id="CP008944">
    <property type="protein sequence ID" value="AIG63481.1"/>
    <property type="molecule type" value="Genomic_DNA"/>
</dbReference>
<dbReference type="Proteomes" id="UP000028504">
    <property type="component" value="Chromosome"/>
</dbReference>
<evidence type="ECO:0000256" key="5">
    <source>
        <dbReference type="ARBA" id="ARBA00022989"/>
    </source>
</evidence>